<dbReference type="EMBL" id="JADFTS010000009">
    <property type="protein sequence ID" value="KAF9590406.1"/>
    <property type="molecule type" value="Genomic_DNA"/>
</dbReference>
<protein>
    <submittedName>
        <fullName evidence="1">Uncharacterized protein</fullName>
    </submittedName>
</protein>
<organism evidence="1 2">
    <name type="scientific">Coptis chinensis</name>
    <dbReference type="NCBI Taxonomy" id="261450"/>
    <lineage>
        <taxon>Eukaryota</taxon>
        <taxon>Viridiplantae</taxon>
        <taxon>Streptophyta</taxon>
        <taxon>Embryophyta</taxon>
        <taxon>Tracheophyta</taxon>
        <taxon>Spermatophyta</taxon>
        <taxon>Magnoliopsida</taxon>
        <taxon>Ranunculales</taxon>
        <taxon>Ranunculaceae</taxon>
        <taxon>Coptidoideae</taxon>
        <taxon>Coptis</taxon>
    </lineage>
</organism>
<dbReference type="InterPro" id="IPR027417">
    <property type="entry name" value="P-loop_NTPase"/>
</dbReference>
<accession>A0A835H0N8</accession>
<comment type="caution">
    <text evidence="1">The sequence shown here is derived from an EMBL/GenBank/DDBJ whole genome shotgun (WGS) entry which is preliminary data.</text>
</comment>
<reference evidence="1 2" key="1">
    <citation type="submission" date="2020-10" db="EMBL/GenBank/DDBJ databases">
        <title>The Coptis chinensis genome and diversification of protoberbering-type alkaloids.</title>
        <authorList>
            <person name="Wang B."/>
            <person name="Shu S."/>
            <person name="Song C."/>
            <person name="Liu Y."/>
        </authorList>
    </citation>
    <scope>NUCLEOTIDE SEQUENCE [LARGE SCALE GENOMIC DNA]</scope>
    <source>
        <strain evidence="1">HL-2020</strain>
        <tissue evidence="1">Leaf</tissue>
    </source>
</reference>
<dbReference type="OrthoDB" id="10612106at2759"/>
<gene>
    <name evidence="1" type="ORF">IFM89_034199</name>
</gene>
<dbReference type="Proteomes" id="UP000631114">
    <property type="component" value="Unassembled WGS sequence"/>
</dbReference>
<dbReference type="Gene3D" id="3.40.50.300">
    <property type="entry name" value="P-loop containing nucleotide triphosphate hydrolases"/>
    <property type="match status" value="1"/>
</dbReference>
<sequence length="106" mass="11386">MASSGQSSVPQSDYAEVEDFKAGLQGFKARLANYEKVYEPVEEGSYVKVIDMASGQSGQIQVSVSCAFLRRGVAASLLEVVAVIGELEEIGGAGLKQWCLVVPDRW</sequence>
<name>A0A835H0N8_9MAGN</name>
<keyword evidence="2" id="KW-1185">Reference proteome</keyword>
<evidence type="ECO:0000313" key="2">
    <source>
        <dbReference type="Proteomes" id="UP000631114"/>
    </source>
</evidence>
<proteinExistence type="predicted"/>
<evidence type="ECO:0000313" key="1">
    <source>
        <dbReference type="EMBL" id="KAF9590406.1"/>
    </source>
</evidence>
<dbReference type="AlphaFoldDB" id="A0A835H0N8"/>